<evidence type="ECO:0000313" key="2">
    <source>
        <dbReference type="Proteomes" id="UP000800093"/>
    </source>
</evidence>
<name>A0A9P4N5I5_9PLEO</name>
<evidence type="ECO:0000313" key="1">
    <source>
        <dbReference type="EMBL" id="KAF2259481.1"/>
    </source>
</evidence>
<accession>A0A9P4N5I5</accession>
<protein>
    <submittedName>
        <fullName evidence="1">Uncharacterized protein</fullName>
    </submittedName>
</protein>
<proteinExistence type="predicted"/>
<keyword evidence="2" id="KW-1185">Reference proteome</keyword>
<dbReference type="AlphaFoldDB" id="A0A9P4N5I5"/>
<dbReference type="Proteomes" id="UP000800093">
    <property type="component" value="Unassembled WGS sequence"/>
</dbReference>
<comment type="caution">
    <text evidence="1">The sequence shown here is derived from an EMBL/GenBank/DDBJ whole genome shotgun (WGS) entry which is preliminary data.</text>
</comment>
<organism evidence="1 2">
    <name type="scientific">Lojkania enalia</name>
    <dbReference type="NCBI Taxonomy" id="147567"/>
    <lineage>
        <taxon>Eukaryota</taxon>
        <taxon>Fungi</taxon>
        <taxon>Dikarya</taxon>
        <taxon>Ascomycota</taxon>
        <taxon>Pezizomycotina</taxon>
        <taxon>Dothideomycetes</taxon>
        <taxon>Pleosporomycetidae</taxon>
        <taxon>Pleosporales</taxon>
        <taxon>Pleosporales incertae sedis</taxon>
        <taxon>Lojkania</taxon>
    </lineage>
</organism>
<reference evidence="2" key="1">
    <citation type="journal article" date="2020" name="Stud. Mycol.">
        <title>101 Dothideomycetes genomes: A test case for predicting lifestyles and emergence of pathogens.</title>
        <authorList>
            <person name="Haridas S."/>
            <person name="Albert R."/>
            <person name="Binder M."/>
            <person name="Bloem J."/>
            <person name="LaButti K."/>
            <person name="Salamov A."/>
            <person name="Andreopoulos B."/>
            <person name="Baker S."/>
            <person name="Barry K."/>
            <person name="Bills G."/>
            <person name="Bluhm B."/>
            <person name="Cannon C."/>
            <person name="Castanera R."/>
            <person name="Culley D."/>
            <person name="Daum C."/>
            <person name="Ezra D."/>
            <person name="Gonzalez J."/>
            <person name="Henrissat B."/>
            <person name="Kuo A."/>
            <person name="Liang C."/>
            <person name="Lipzen A."/>
            <person name="Lutzoni F."/>
            <person name="Magnuson J."/>
            <person name="Mondo S."/>
            <person name="Nolan M."/>
            <person name="Ohm R."/>
            <person name="Pangilinan J."/>
            <person name="Park H.-J."/>
            <person name="Ramirez L."/>
            <person name="Alfaro M."/>
            <person name="Sun H."/>
            <person name="Tritt A."/>
            <person name="Yoshinaga Y."/>
            <person name="Zwiers L.-H."/>
            <person name="Turgeon B."/>
            <person name="Goodwin S."/>
            <person name="Spatafora J."/>
            <person name="Crous P."/>
            <person name="Grigoriev I."/>
        </authorList>
    </citation>
    <scope>NUCLEOTIDE SEQUENCE [LARGE SCALE GENOMIC DNA]</scope>
    <source>
        <strain evidence="2">CBS 304.66</strain>
    </source>
</reference>
<gene>
    <name evidence="1" type="ORF">CC78DRAFT_592155</name>
</gene>
<dbReference type="EMBL" id="ML986707">
    <property type="protein sequence ID" value="KAF2259481.1"/>
    <property type="molecule type" value="Genomic_DNA"/>
</dbReference>
<sequence length="138" mass="15357">MDCVEGLGVTAVMRPSMRVERCRSWTESAESRPWWWWGRAHRKGRNAQNGMMTPGDLRAAAQSAMKRNLPARNTLKQGPKAAGFVLALDTCFCCSSLPSRLPGWSPKDSLATSLSQESKHQRSTYAIFARHIAIACFT</sequence>